<evidence type="ECO:0000256" key="1">
    <source>
        <dbReference type="ARBA" id="ARBA00008791"/>
    </source>
</evidence>
<reference evidence="4" key="1">
    <citation type="submission" date="2017-11" db="EMBL/GenBank/DDBJ databases">
        <title>Complete Genome Sequence of Kyrpidia sp. Strain EA-1, a thermophilic, hydrogen-oxidizing Bacterium, isolated from the Azores.</title>
        <authorList>
            <person name="Reiner J.E."/>
            <person name="Lapp C.J."/>
            <person name="Bunk B."/>
            <person name="Gescher J."/>
        </authorList>
    </citation>
    <scope>NUCLEOTIDE SEQUENCE [LARGE SCALE GENOMIC DNA]</scope>
    <source>
        <strain evidence="4">EA-1</strain>
    </source>
</reference>
<evidence type="ECO:0000313" key="4">
    <source>
        <dbReference type="Proteomes" id="UP000231932"/>
    </source>
</evidence>
<organism evidence="3 4">
    <name type="scientific">Kyrpidia spormannii</name>
    <dbReference type="NCBI Taxonomy" id="2055160"/>
    <lineage>
        <taxon>Bacteria</taxon>
        <taxon>Bacillati</taxon>
        <taxon>Bacillota</taxon>
        <taxon>Bacilli</taxon>
        <taxon>Bacillales</taxon>
        <taxon>Alicyclobacillaceae</taxon>
        <taxon>Kyrpidia</taxon>
    </lineage>
</organism>
<dbReference type="InterPro" id="IPR003607">
    <property type="entry name" value="HD/PDEase_dom"/>
</dbReference>
<keyword evidence="4" id="KW-1185">Reference proteome</keyword>
<comment type="similarity">
    <text evidence="1">Belongs to the universal stress protein A family.</text>
</comment>
<dbReference type="Pfam" id="PF13487">
    <property type="entry name" value="HD_5"/>
    <property type="match status" value="2"/>
</dbReference>
<dbReference type="PROSITE" id="PS51832">
    <property type="entry name" value="HD_GYP"/>
    <property type="match status" value="1"/>
</dbReference>
<evidence type="ECO:0000259" key="2">
    <source>
        <dbReference type="PROSITE" id="PS51832"/>
    </source>
</evidence>
<proteinExistence type="inferred from homology"/>
<evidence type="ECO:0000313" key="3">
    <source>
        <dbReference type="EMBL" id="ATY84643.1"/>
    </source>
</evidence>
<dbReference type="InterPro" id="IPR006015">
    <property type="entry name" value="Universal_stress_UspA"/>
</dbReference>
<dbReference type="InterPro" id="IPR014729">
    <property type="entry name" value="Rossmann-like_a/b/a_fold"/>
</dbReference>
<dbReference type="EMBL" id="CP024955">
    <property type="protein sequence ID" value="ATY84643.1"/>
    <property type="molecule type" value="Genomic_DNA"/>
</dbReference>
<name>A0A2K8N5Q5_9BACL</name>
<dbReference type="PANTHER" id="PTHR45228">
    <property type="entry name" value="CYCLIC DI-GMP PHOSPHODIESTERASE TM_0186-RELATED"/>
    <property type="match status" value="1"/>
</dbReference>
<dbReference type="CDD" id="cd00077">
    <property type="entry name" value="HDc"/>
    <property type="match status" value="2"/>
</dbReference>
<dbReference type="Gene3D" id="1.10.3210.10">
    <property type="entry name" value="Hypothetical protein af1432"/>
    <property type="match status" value="2"/>
</dbReference>
<dbReference type="SUPFAM" id="SSF52402">
    <property type="entry name" value="Adenine nucleotide alpha hydrolases-like"/>
    <property type="match status" value="1"/>
</dbReference>
<sequence>MDLLGEREWLHMKWFDALNPLSSIFDLMSGARVGRSRRVAYLAAKIGLGVGLGLREARTLYFAGLLHDVGALVSPSGDFKRRDPTFVPVASAQWVRSLDLDPWTEVFVGQSWENWDGSGVPFGLRGREISLGARIVRVAREAAQVMDRAPMDVPLAERLARVRAIGQRAGEVFDPDVVRVFEELLGHPEVVLDAFGPYSPFVLLSKRPAGDAPMSSEDAVKLARMFGRLAGVLRGTPNHAERVAGWAMSLGEEMGLSERDLYSLNIAAYYHDVGWLVGNPGGTFGGDVQEERERLHSYYTQAFLQQIPGLEGPAIWTGQHHERIDGTGYPEGLAGEMLSLPSRILQVAEFLVDQEMALQGKEGAGIKRRLARLLHAEELAGRLDGPVCRAAMKRVSHDPEPASRDQEHFYHLSSEVSEMKKVLFATDGSEASKKAEQMVADILSKWTEAEVTVLYVSQTVPYYYEATPDLLANLSQYEESWAKQIEETVMNTFKDYKDRVRFKHLVGHPATAICDVADEENVDLIVVGTHGRGAIDRVLLGSVSHGVLNRAKHSVLVVR</sequence>
<dbReference type="Gene3D" id="3.40.50.620">
    <property type="entry name" value="HUPs"/>
    <property type="match status" value="1"/>
</dbReference>
<dbReference type="SUPFAM" id="SSF109604">
    <property type="entry name" value="HD-domain/PDEase-like"/>
    <property type="match status" value="2"/>
</dbReference>
<feature type="domain" description="HD-GYP" evidence="2">
    <location>
        <begin position="214"/>
        <end position="407"/>
    </location>
</feature>
<dbReference type="AlphaFoldDB" id="A0A2K8N5Q5"/>
<dbReference type="InterPro" id="IPR037522">
    <property type="entry name" value="HD_GYP_dom"/>
</dbReference>
<dbReference type="CDD" id="cd00293">
    <property type="entry name" value="USP-like"/>
    <property type="match status" value="1"/>
</dbReference>
<dbReference type="InterPro" id="IPR052020">
    <property type="entry name" value="Cyclic_di-GMP/3'3'-cGAMP_PDE"/>
</dbReference>
<accession>A0A2K8N5Q5</accession>
<dbReference type="Pfam" id="PF00582">
    <property type="entry name" value="Usp"/>
    <property type="match status" value="1"/>
</dbReference>
<dbReference type="InterPro" id="IPR006016">
    <property type="entry name" value="UspA"/>
</dbReference>
<dbReference type="KEGG" id="kyr:CVV65_06535"/>
<dbReference type="PANTHER" id="PTHR45228:SF4">
    <property type="entry name" value="LIPOPROTEIN"/>
    <property type="match status" value="1"/>
</dbReference>
<gene>
    <name evidence="3" type="ORF">CVV65_06535</name>
</gene>
<protein>
    <recommendedName>
        <fullName evidence="2">HD-GYP domain-containing protein</fullName>
    </recommendedName>
</protein>
<dbReference type="Proteomes" id="UP000231932">
    <property type="component" value="Chromosome"/>
</dbReference>
<dbReference type="PRINTS" id="PR01438">
    <property type="entry name" value="UNVRSLSTRESS"/>
</dbReference>